<evidence type="ECO:0000313" key="1">
    <source>
        <dbReference type="EMBL" id="KAH6937424.1"/>
    </source>
</evidence>
<accession>A0ACB7SU14</accession>
<dbReference type="Proteomes" id="UP000821845">
    <property type="component" value="Chromosome 2"/>
</dbReference>
<keyword evidence="2" id="KW-1185">Reference proteome</keyword>
<sequence length="87" mass="9275">MQGSTKAEADALEKAGKTLEAVGRLLQGENVPLTEEAQESLINALRVASHEGEVLSEEGSEHIWPVIIRGVIQGAVAHVVHKKLNKG</sequence>
<protein>
    <submittedName>
        <fullName evidence="1">Uncharacterized protein</fullName>
    </submittedName>
</protein>
<reference evidence="1" key="1">
    <citation type="submission" date="2020-05" db="EMBL/GenBank/DDBJ databases">
        <title>Large-scale comparative analyses of tick genomes elucidate their genetic diversity and vector capacities.</title>
        <authorList>
            <person name="Jia N."/>
            <person name="Wang J."/>
            <person name="Shi W."/>
            <person name="Du L."/>
            <person name="Sun Y."/>
            <person name="Zhan W."/>
            <person name="Jiang J."/>
            <person name="Wang Q."/>
            <person name="Zhang B."/>
            <person name="Ji P."/>
            <person name="Sakyi L.B."/>
            <person name="Cui X."/>
            <person name="Yuan T."/>
            <person name="Jiang B."/>
            <person name="Yang W."/>
            <person name="Lam T.T.-Y."/>
            <person name="Chang Q."/>
            <person name="Ding S."/>
            <person name="Wang X."/>
            <person name="Zhu J."/>
            <person name="Ruan X."/>
            <person name="Zhao L."/>
            <person name="Wei J."/>
            <person name="Que T."/>
            <person name="Du C."/>
            <person name="Cheng J."/>
            <person name="Dai P."/>
            <person name="Han X."/>
            <person name="Huang E."/>
            <person name="Gao Y."/>
            <person name="Liu J."/>
            <person name="Shao H."/>
            <person name="Ye R."/>
            <person name="Li L."/>
            <person name="Wei W."/>
            <person name="Wang X."/>
            <person name="Wang C."/>
            <person name="Yang T."/>
            <person name="Huo Q."/>
            <person name="Li W."/>
            <person name="Guo W."/>
            <person name="Chen H."/>
            <person name="Zhou L."/>
            <person name="Ni X."/>
            <person name="Tian J."/>
            <person name="Zhou Y."/>
            <person name="Sheng Y."/>
            <person name="Liu T."/>
            <person name="Pan Y."/>
            <person name="Xia L."/>
            <person name="Li J."/>
            <person name="Zhao F."/>
            <person name="Cao W."/>
        </authorList>
    </citation>
    <scope>NUCLEOTIDE SEQUENCE</scope>
    <source>
        <strain evidence="1">Hyas-2018</strain>
    </source>
</reference>
<organism evidence="1 2">
    <name type="scientific">Hyalomma asiaticum</name>
    <name type="common">Tick</name>
    <dbReference type="NCBI Taxonomy" id="266040"/>
    <lineage>
        <taxon>Eukaryota</taxon>
        <taxon>Metazoa</taxon>
        <taxon>Ecdysozoa</taxon>
        <taxon>Arthropoda</taxon>
        <taxon>Chelicerata</taxon>
        <taxon>Arachnida</taxon>
        <taxon>Acari</taxon>
        <taxon>Parasitiformes</taxon>
        <taxon>Ixodida</taxon>
        <taxon>Ixodoidea</taxon>
        <taxon>Ixodidae</taxon>
        <taxon>Hyalomminae</taxon>
        <taxon>Hyalomma</taxon>
    </lineage>
</organism>
<proteinExistence type="predicted"/>
<comment type="caution">
    <text evidence="1">The sequence shown here is derived from an EMBL/GenBank/DDBJ whole genome shotgun (WGS) entry which is preliminary data.</text>
</comment>
<dbReference type="EMBL" id="CM023482">
    <property type="protein sequence ID" value="KAH6937424.1"/>
    <property type="molecule type" value="Genomic_DNA"/>
</dbReference>
<name>A0ACB7SU14_HYAAI</name>
<evidence type="ECO:0000313" key="2">
    <source>
        <dbReference type="Proteomes" id="UP000821845"/>
    </source>
</evidence>
<gene>
    <name evidence="1" type="ORF">HPB50_000111</name>
</gene>